<evidence type="ECO:0000259" key="4">
    <source>
        <dbReference type="Pfam" id="PF01494"/>
    </source>
</evidence>
<name>A0A3S9WD62_9MICO</name>
<keyword evidence="5" id="KW-0503">Monooxygenase</keyword>
<protein>
    <submittedName>
        <fullName evidence="5">Anhydrotetracycline monooxygenase</fullName>
        <ecNumber evidence="5">1.14.13.38</ecNumber>
    </submittedName>
</protein>
<feature type="region of interest" description="Disordered" evidence="2">
    <location>
        <begin position="409"/>
        <end position="438"/>
    </location>
</feature>
<dbReference type="EC" id="1.14.13.38" evidence="5"/>
<evidence type="ECO:0000256" key="1">
    <source>
        <dbReference type="ARBA" id="ARBA00023002"/>
    </source>
</evidence>
<dbReference type="InterPro" id="IPR050631">
    <property type="entry name" value="PheA/TfdB_FAD_monoxygenase"/>
</dbReference>
<dbReference type="PANTHER" id="PTHR43476:SF5">
    <property type="entry name" value="FAD-DEPENDENT MONOOXYGENASE"/>
    <property type="match status" value="1"/>
</dbReference>
<keyword evidence="3" id="KW-1133">Transmembrane helix</keyword>
<proteinExistence type="predicted"/>
<feature type="transmembrane region" description="Helical" evidence="3">
    <location>
        <begin position="12"/>
        <end position="32"/>
    </location>
</feature>
<keyword evidence="3" id="KW-0812">Transmembrane</keyword>
<reference evidence="5 6" key="1">
    <citation type="submission" date="2018-08" db="EMBL/GenBank/DDBJ databases">
        <title>Microbacterium lemovicicum sp. nov., a bacterium isolated from a natural uranium-rich soil.</title>
        <authorList>
            <person name="ORTET P."/>
        </authorList>
    </citation>
    <scope>NUCLEOTIDE SEQUENCE [LARGE SCALE GENOMIC DNA]</scope>
    <source>
        <strain evidence="5 6">Viu22</strain>
    </source>
</reference>
<keyword evidence="1 5" id="KW-0560">Oxidoreductase</keyword>
<keyword evidence="6" id="KW-1185">Reference proteome</keyword>
<dbReference type="NCBIfam" id="NF004833">
    <property type="entry name" value="PRK06185.1-1"/>
    <property type="match status" value="1"/>
</dbReference>
<dbReference type="OrthoDB" id="9791689at2"/>
<evidence type="ECO:0000313" key="5">
    <source>
        <dbReference type="EMBL" id="AZS37927.1"/>
    </source>
</evidence>
<dbReference type="InterPro" id="IPR002938">
    <property type="entry name" value="FAD-bd"/>
</dbReference>
<dbReference type="SUPFAM" id="SSF51905">
    <property type="entry name" value="FAD/NAD(P)-binding domain"/>
    <property type="match status" value="1"/>
</dbReference>
<evidence type="ECO:0000256" key="3">
    <source>
        <dbReference type="SAM" id="Phobius"/>
    </source>
</evidence>
<accession>A0A3S9WD62</accession>
<dbReference type="PRINTS" id="PR00420">
    <property type="entry name" value="RNGMNOXGNASE"/>
</dbReference>
<dbReference type="RefSeq" id="WP_127096421.1">
    <property type="nucleotide sequence ID" value="NZ_CP031423.1"/>
</dbReference>
<dbReference type="AlphaFoldDB" id="A0A3S9WD62"/>
<feature type="domain" description="FAD-binding" evidence="4">
    <location>
        <begin position="16"/>
        <end position="330"/>
    </location>
</feature>
<dbReference type="Pfam" id="PF01494">
    <property type="entry name" value="FAD_binding_3"/>
    <property type="match status" value="1"/>
</dbReference>
<dbReference type="Proteomes" id="UP000276888">
    <property type="component" value="Chromosome"/>
</dbReference>
<dbReference type="EMBL" id="CP031423">
    <property type="protein sequence ID" value="AZS37927.1"/>
    <property type="molecule type" value="Genomic_DNA"/>
</dbReference>
<dbReference type="Gene3D" id="3.50.50.60">
    <property type="entry name" value="FAD/NAD(P)-binding domain"/>
    <property type="match status" value="2"/>
</dbReference>
<dbReference type="GO" id="GO:0047670">
    <property type="term" value="F:anhydrotetracycline monooxygenase activity"/>
    <property type="evidence" value="ECO:0007669"/>
    <property type="project" value="UniProtKB-EC"/>
</dbReference>
<evidence type="ECO:0000256" key="2">
    <source>
        <dbReference type="SAM" id="MobiDB-lite"/>
    </source>
</evidence>
<dbReference type="InterPro" id="IPR036188">
    <property type="entry name" value="FAD/NAD-bd_sf"/>
</dbReference>
<dbReference type="PANTHER" id="PTHR43476">
    <property type="entry name" value="3-(3-HYDROXY-PHENYL)PROPIONATE/3-HYDROXYCINNAMIC ACID HYDROXYLASE"/>
    <property type="match status" value="1"/>
</dbReference>
<evidence type="ECO:0000313" key="6">
    <source>
        <dbReference type="Proteomes" id="UP000276888"/>
    </source>
</evidence>
<dbReference type="GO" id="GO:0071949">
    <property type="term" value="F:FAD binding"/>
    <property type="evidence" value="ECO:0007669"/>
    <property type="project" value="InterPro"/>
</dbReference>
<organism evidence="5 6">
    <name type="scientific">Microbacterium lemovicicum</name>
    <dbReference type="NCBI Taxonomy" id="1072463"/>
    <lineage>
        <taxon>Bacteria</taxon>
        <taxon>Bacillati</taxon>
        <taxon>Actinomycetota</taxon>
        <taxon>Actinomycetes</taxon>
        <taxon>Micrococcales</taxon>
        <taxon>Microbacteriaceae</taxon>
        <taxon>Microbacterium</taxon>
    </lineage>
</organism>
<keyword evidence="3" id="KW-0472">Membrane</keyword>
<gene>
    <name evidence="5" type="primary">otcC_1</name>
    <name evidence="5" type="ORF">CVS47_02577</name>
</gene>
<sequence length="438" mass="47288">MSRDKRQAPPIAGSCVIAGGGPAGLVLGLLLARAGVKVTVFEKHADFLRDFRGDTVHPTTLALLDDLGLLPPFDEIPQSRITRVVFPDADGVETTIADFTRLPVRHPYIAMVPQWDLLDLLAQAAARERGFTLLTRHEVTGVLREGDRVVGVRYRSPEGAGELRADLTVACDGRGSTIRRELALPSRSFPVGFDVWWYRVTSAHPFEESLLPRMGGGRVSIAIPRRGYVQIAALGPKGTDAEMRQRGIEALRADTAALLPALADDVGSVASMDDVKHLDVRVDRLRRWLVPGALCIGDAAHAMSPVGGVGINLAVQDAVAAARVLANPLRRGILHTREGLRALERVQRRRMLPAAVIQAVQRGLHAGVIMPALRGDPGGPPPPVLRVLRRLPALAVLPALIIGVGPRPERAPGWARRAPERTSEPLSAGRRGRRGVHR</sequence>
<dbReference type="KEGG" id="mlv:CVS47_02577"/>